<keyword evidence="6" id="KW-0961">Cell wall biogenesis/degradation</keyword>
<dbReference type="InterPro" id="IPR018044">
    <property type="entry name" value="Peptidase_S11"/>
</dbReference>
<comment type="caution">
    <text evidence="9">The sequence shown here is derived from an EMBL/GenBank/DDBJ whole genome shotgun (WGS) entry which is preliminary data.</text>
</comment>
<evidence type="ECO:0000259" key="8">
    <source>
        <dbReference type="Pfam" id="PF00768"/>
    </source>
</evidence>
<dbReference type="PRINTS" id="PR00725">
    <property type="entry name" value="DADACBPTASE1"/>
</dbReference>
<organism evidence="9 10">
    <name type="scientific">Actinomadura adrarensis</name>
    <dbReference type="NCBI Taxonomy" id="1819600"/>
    <lineage>
        <taxon>Bacteria</taxon>
        <taxon>Bacillati</taxon>
        <taxon>Actinomycetota</taxon>
        <taxon>Actinomycetes</taxon>
        <taxon>Streptosporangiales</taxon>
        <taxon>Thermomonosporaceae</taxon>
        <taxon>Actinomadura</taxon>
    </lineage>
</organism>
<comment type="similarity">
    <text evidence="1 7">Belongs to the peptidase S11 family.</text>
</comment>
<dbReference type="Proteomes" id="UP001597083">
    <property type="component" value="Unassembled WGS sequence"/>
</dbReference>
<evidence type="ECO:0000313" key="9">
    <source>
        <dbReference type="EMBL" id="MFD0854506.1"/>
    </source>
</evidence>
<dbReference type="Gene3D" id="3.40.710.10">
    <property type="entry name" value="DD-peptidase/beta-lactamase superfamily"/>
    <property type="match status" value="1"/>
</dbReference>
<protein>
    <submittedName>
        <fullName evidence="9">D-alanyl-D-alanine carboxypeptidase family protein</fullName>
        <ecNumber evidence="9">3.4.-.-</ecNumber>
    </submittedName>
</protein>
<evidence type="ECO:0000313" key="10">
    <source>
        <dbReference type="Proteomes" id="UP001597083"/>
    </source>
</evidence>
<evidence type="ECO:0000256" key="5">
    <source>
        <dbReference type="ARBA" id="ARBA00022984"/>
    </source>
</evidence>
<dbReference type="InterPro" id="IPR001967">
    <property type="entry name" value="Peptidase_S11_N"/>
</dbReference>
<keyword evidence="3 9" id="KW-0378">Hydrolase</keyword>
<dbReference type="EMBL" id="JBHTIR010002990">
    <property type="protein sequence ID" value="MFD0854506.1"/>
    <property type="molecule type" value="Genomic_DNA"/>
</dbReference>
<dbReference type="PANTHER" id="PTHR21581:SF33">
    <property type="entry name" value="D-ALANYL-D-ALANINE CARBOXYPEPTIDASE DACB"/>
    <property type="match status" value="1"/>
</dbReference>
<name>A0ABW3CLR9_9ACTN</name>
<dbReference type="InterPro" id="IPR012338">
    <property type="entry name" value="Beta-lactam/transpept-like"/>
</dbReference>
<evidence type="ECO:0000256" key="6">
    <source>
        <dbReference type="ARBA" id="ARBA00023316"/>
    </source>
</evidence>
<keyword evidence="10" id="KW-1185">Reference proteome</keyword>
<accession>A0ABW3CLR9</accession>
<proteinExistence type="inferred from homology"/>
<sequence length="296" mass="31122">ALITLLVLVLLVGGAGAAQVLRPLPEPTMRLTLPTSSHTFSGTAPHLPMSSNGQSVLHVEGLGTMASSGGNTPIPTASVAKVMTAYVYLKEHPLASGRPGPTHTVSAWGVAQMPKRKERGESILGIKTGMRLTQRKALEALMIISANDVAHELARWDAGNLQAFVRKMNREAKALGMTRTTYTDPSGYHSGTVSTAADQVKLLRAALKIPVFAEIVNMRTYVPHDGTPTRPNGNILLGQHGVMGGKTGYTDAAGGNFVFAARRKIGGSDMLMLGAVMGQRTPSAIGAIEYSGTMLG</sequence>
<dbReference type="EC" id="3.4.-.-" evidence="9"/>
<keyword evidence="9" id="KW-0121">Carboxypeptidase</keyword>
<dbReference type="SUPFAM" id="SSF56601">
    <property type="entry name" value="beta-lactamase/transpeptidase-like"/>
    <property type="match status" value="1"/>
</dbReference>
<gene>
    <name evidence="9" type="ORF">ACFQ07_19880</name>
</gene>
<keyword evidence="5" id="KW-0573">Peptidoglycan synthesis</keyword>
<dbReference type="PANTHER" id="PTHR21581">
    <property type="entry name" value="D-ALANYL-D-ALANINE CARBOXYPEPTIDASE"/>
    <property type="match status" value="1"/>
</dbReference>
<keyword evidence="2" id="KW-0732">Signal</keyword>
<evidence type="ECO:0000256" key="2">
    <source>
        <dbReference type="ARBA" id="ARBA00022729"/>
    </source>
</evidence>
<feature type="domain" description="Peptidase S11 D-alanyl-D-alanine carboxypeptidase A N-terminal" evidence="8">
    <location>
        <begin position="71"/>
        <end position="278"/>
    </location>
</feature>
<evidence type="ECO:0000256" key="7">
    <source>
        <dbReference type="RuleBase" id="RU004016"/>
    </source>
</evidence>
<reference evidence="10" key="1">
    <citation type="journal article" date="2019" name="Int. J. Syst. Evol. Microbiol.">
        <title>The Global Catalogue of Microorganisms (GCM) 10K type strain sequencing project: providing services to taxonomists for standard genome sequencing and annotation.</title>
        <authorList>
            <consortium name="The Broad Institute Genomics Platform"/>
            <consortium name="The Broad Institute Genome Sequencing Center for Infectious Disease"/>
            <person name="Wu L."/>
            <person name="Ma J."/>
        </authorList>
    </citation>
    <scope>NUCLEOTIDE SEQUENCE [LARGE SCALE GENOMIC DNA]</scope>
    <source>
        <strain evidence="10">JCM 31696</strain>
    </source>
</reference>
<feature type="non-terminal residue" evidence="9">
    <location>
        <position position="1"/>
    </location>
</feature>
<evidence type="ECO:0000256" key="4">
    <source>
        <dbReference type="ARBA" id="ARBA00022960"/>
    </source>
</evidence>
<dbReference type="GO" id="GO:0004180">
    <property type="term" value="F:carboxypeptidase activity"/>
    <property type="evidence" value="ECO:0007669"/>
    <property type="project" value="UniProtKB-KW"/>
</dbReference>
<dbReference type="Pfam" id="PF00768">
    <property type="entry name" value="Peptidase_S11"/>
    <property type="match status" value="1"/>
</dbReference>
<evidence type="ECO:0000256" key="1">
    <source>
        <dbReference type="ARBA" id="ARBA00007164"/>
    </source>
</evidence>
<keyword evidence="4" id="KW-0133">Cell shape</keyword>
<keyword evidence="9" id="KW-0645">Protease</keyword>
<evidence type="ECO:0000256" key="3">
    <source>
        <dbReference type="ARBA" id="ARBA00022801"/>
    </source>
</evidence>
<feature type="non-terminal residue" evidence="9">
    <location>
        <position position="296"/>
    </location>
</feature>